<dbReference type="GO" id="GO:0019901">
    <property type="term" value="F:protein kinase binding"/>
    <property type="evidence" value="ECO:0007669"/>
    <property type="project" value="TreeGrafter"/>
</dbReference>
<evidence type="ECO:0000259" key="9">
    <source>
        <dbReference type="PROSITE" id="PS50055"/>
    </source>
</evidence>
<dbReference type="SUPFAM" id="SSF52799">
    <property type="entry name" value="(Phosphotyrosine protein) phosphatases II"/>
    <property type="match status" value="1"/>
</dbReference>
<organism evidence="11">
    <name type="scientific">Trichuris suis</name>
    <name type="common">pig whipworm</name>
    <dbReference type="NCBI Taxonomy" id="68888"/>
    <lineage>
        <taxon>Eukaryota</taxon>
        <taxon>Metazoa</taxon>
        <taxon>Ecdysozoa</taxon>
        <taxon>Nematoda</taxon>
        <taxon>Enoplea</taxon>
        <taxon>Dorylaimia</taxon>
        <taxon>Trichinellida</taxon>
        <taxon>Trichuridae</taxon>
        <taxon>Trichuris</taxon>
    </lineage>
</organism>
<evidence type="ECO:0000256" key="3">
    <source>
        <dbReference type="ARBA" id="ARBA00013064"/>
    </source>
</evidence>
<feature type="domain" description="Tyrosine-protein phosphatase" evidence="9">
    <location>
        <begin position="59"/>
        <end position="288"/>
    </location>
</feature>
<dbReference type="CDD" id="cd00047">
    <property type="entry name" value="PTPc"/>
    <property type="match status" value="1"/>
</dbReference>
<dbReference type="GO" id="GO:0046426">
    <property type="term" value="P:negative regulation of receptor signaling pathway via JAK-STAT"/>
    <property type="evidence" value="ECO:0007669"/>
    <property type="project" value="TreeGrafter"/>
</dbReference>
<comment type="subcellular location">
    <subcellularLocation>
        <location evidence="1">Endomembrane system</location>
    </subcellularLocation>
</comment>
<evidence type="ECO:0000313" key="11">
    <source>
        <dbReference type="EMBL" id="KFD68438.1"/>
    </source>
</evidence>
<dbReference type="InterPro" id="IPR051985">
    <property type="entry name" value="NR_tyrosine_phosphatase"/>
</dbReference>
<keyword evidence="8" id="KW-0812">Transmembrane</keyword>
<evidence type="ECO:0000256" key="2">
    <source>
        <dbReference type="ARBA" id="ARBA00009701"/>
    </source>
</evidence>
<dbReference type="PANTHER" id="PTHR46047">
    <property type="entry name" value="TYROSINE-PROTEIN PHOSPHATASE NON-RECEPTOR TYPE 61F"/>
    <property type="match status" value="1"/>
</dbReference>
<comment type="similarity">
    <text evidence="2">Belongs to the protein-tyrosine phosphatase family. Non-receptor class 1 subfamily.</text>
</comment>
<dbReference type="InterPro" id="IPR003595">
    <property type="entry name" value="Tyr_Pase_cat"/>
</dbReference>
<dbReference type="GO" id="GO:0070373">
    <property type="term" value="P:negative regulation of ERK1 and ERK2 cascade"/>
    <property type="evidence" value="ECO:0007669"/>
    <property type="project" value="TreeGrafter"/>
</dbReference>
<evidence type="ECO:0000256" key="7">
    <source>
        <dbReference type="ARBA" id="ARBA00023136"/>
    </source>
</evidence>
<dbReference type="PROSITE" id="PS50055">
    <property type="entry name" value="TYR_PHOSPHATASE_PTP"/>
    <property type="match status" value="1"/>
</dbReference>
<proteinExistence type="inferred from homology"/>
<feature type="domain" description="Tyrosine specific protein phosphatases" evidence="10">
    <location>
        <begin position="201"/>
        <end position="279"/>
    </location>
</feature>
<dbReference type="PANTHER" id="PTHR46047:SF3">
    <property type="entry name" value="TYROSINE-PROTEIN PHOSPHATASE NON-RECEPTOR TYPE 61F"/>
    <property type="match status" value="1"/>
</dbReference>
<evidence type="ECO:0000256" key="8">
    <source>
        <dbReference type="SAM" id="Phobius"/>
    </source>
</evidence>
<dbReference type="GO" id="GO:0004726">
    <property type="term" value="F:non-membrane spanning protein tyrosine phosphatase activity"/>
    <property type="evidence" value="ECO:0007669"/>
    <property type="project" value="TreeGrafter"/>
</dbReference>
<dbReference type="PROSITE" id="PS50056">
    <property type="entry name" value="TYR_PHOSPHATASE_2"/>
    <property type="match status" value="1"/>
</dbReference>
<feature type="transmembrane region" description="Helical" evidence="8">
    <location>
        <begin position="376"/>
        <end position="397"/>
    </location>
</feature>
<keyword evidence="5" id="KW-0378">Hydrolase</keyword>
<evidence type="ECO:0000256" key="6">
    <source>
        <dbReference type="ARBA" id="ARBA00022912"/>
    </source>
</evidence>
<dbReference type="EC" id="3.1.3.48" evidence="3"/>
<name>A0A085NG42_9BILA</name>
<dbReference type="PROSITE" id="PS00383">
    <property type="entry name" value="TYR_PHOSPHATASE_1"/>
    <property type="match status" value="1"/>
</dbReference>
<dbReference type="AlphaFoldDB" id="A0A085NG42"/>
<keyword evidence="7 8" id="KW-0472">Membrane</keyword>
<dbReference type="InterPro" id="IPR016130">
    <property type="entry name" value="Tyr_Pase_AS"/>
</dbReference>
<protein>
    <recommendedName>
        <fullName evidence="3">protein-tyrosine-phosphatase</fullName>
        <ecNumber evidence="3">3.1.3.48</ecNumber>
    </recommendedName>
</protein>
<reference evidence="11" key="1">
    <citation type="journal article" date="2014" name="Nat. Genet.">
        <title>Genome and transcriptome of the porcine whipworm Trichuris suis.</title>
        <authorList>
            <person name="Jex A.R."/>
            <person name="Nejsum P."/>
            <person name="Schwarz E.M."/>
            <person name="Hu L."/>
            <person name="Young N.D."/>
            <person name="Hall R.S."/>
            <person name="Korhonen P.K."/>
            <person name="Liao S."/>
            <person name="Thamsborg S."/>
            <person name="Xia J."/>
            <person name="Xu P."/>
            <person name="Wang S."/>
            <person name="Scheerlinck J.P."/>
            <person name="Hofmann A."/>
            <person name="Sternberg P.W."/>
            <person name="Wang J."/>
            <person name="Gasser R.B."/>
        </authorList>
    </citation>
    <scope>NUCLEOTIDE SEQUENCE [LARGE SCALE GENOMIC DNA]</scope>
    <source>
        <strain evidence="11">DCEP-RM93F</strain>
    </source>
</reference>
<accession>A0A085NG42</accession>
<evidence type="ECO:0000256" key="1">
    <source>
        <dbReference type="ARBA" id="ARBA00004308"/>
    </source>
</evidence>
<dbReference type="Gene3D" id="3.90.190.10">
    <property type="entry name" value="Protein tyrosine phosphatase superfamily"/>
    <property type="match status" value="2"/>
</dbReference>
<evidence type="ECO:0000256" key="5">
    <source>
        <dbReference type="ARBA" id="ARBA00022801"/>
    </source>
</evidence>
<dbReference type="SMART" id="SM00194">
    <property type="entry name" value="PTPc"/>
    <property type="match status" value="1"/>
</dbReference>
<gene>
    <name evidence="11" type="ORF">M514_04145</name>
</gene>
<evidence type="ECO:0000259" key="10">
    <source>
        <dbReference type="PROSITE" id="PS50056"/>
    </source>
</evidence>
<dbReference type="Pfam" id="PF00102">
    <property type="entry name" value="Y_phosphatase"/>
    <property type="match status" value="2"/>
</dbReference>
<dbReference type="InterPro" id="IPR029021">
    <property type="entry name" value="Prot-tyrosine_phosphatase-like"/>
</dbReference>
<dbReference type="GO" id="GO:0005737">
    <property type="term" value="C:cytoplasm"/>
    <property type="evidence" value="ECO:0007669"/>
    <property type="project" value="TreeGrafter"/>
</dbReference>
<keyword evidence="8" id="KW-1133">Transmembrane helix</keyword>
<dbReference type="SMART" id="SM00404">
    <property type="entry name" value="PTPc_motif"/>
    <property type="match status" value="1"/>
</dbReference>
<dbReference type="GO" id="GO:0005634">
    <property type="term" value="C:nucleus"/>
    <property type="evidence" value="ECO:0007669"/>
    <property type="project" value="TreeGrafter"/>
</dbReference>
<sequence>LFGLRRTKNAVWRGVFFLPVLFRNAHHFLGRKLGHNFAEMNVLSKLREELLHYDKHRMWDSILEEIDRHTSSAGLTVKEGAKIENSDLNRYRNILPYDQTRVVLPESGYINANYVTLNGTDLDLILTQGPLLGTVGDFWKMVWNEHCENIIMLSGFVEGNRVMCHPYLPMNLNSGQYDTLSTETFEVKLVDVVRHEHFEVRKLVLRCKMFHRQEATGRKGPTVVHCSAGVGRSGSFAVIYGCIKMMVAQKDLTVLDLPRVISDLRRCRMKLIQTPQQLRFCWDALISAASCLQWARRCDGISSAVDQSSKEDSKLYSLASNTGVRNGPTESDGFCWRRYDERYMDRVRRRKMEAEKMRTRLMAMKEKMNREQDDRLFYYILFFLVVFALFVAFCLMLKPK</sequence>
<dbReference type="InterPro" id="IPR000242">
    <property type="entry name" value="PTP_cat"/>
</dbReference>
<dbReference type="GO" id="GO:0012505">
    <property type="term" value="C:endomembrane system"/>
    <property type="evidence" value="ECO:0007669"/>
    <property type="project" value="UniProtKB-SubCell"/>
</dbReference>
<dbReference type="Proteomes" id="UP000030758">
    <property type="component" value="Unassembled WGS sequence"/>
</dbReference>
<feature type="non-terminal residue" evidence="11">
    <location>
        <position position="1"/>
    </location>
</feature>
<evidence type="ECO:0000256" key="4">
    <source>
        <dbReference type="ARBA" id="ARBA00022553"/>
    </source>
</evidence>
<keyword evidence="4" id="KW-0597">Phosphoprotein</keyword>
<dbReference type="InterPro" id="IPR000387">
    <property type="entry name" value="Tyr_Pase_dom"/>
</dbReference>
<keyword evidence="6" id="KW-0904">Protein phosphatase</keyword>
<dbReference type="PRINTS" id="PR00700">
    <property type="entry name" value="PRTYPHPHTASE"/>
</dbReference>
<dbReference type="EMBL" id="KL367505">
    <property type="protein sequence ID" value="KFD68438.1"/>
    <property type="molecule type" value="Genomic_DNA"/>
</dbReference>